<evidence type="ECO:0000256" key="4">
    <source>
        <dbReference type="SAM" id="Phobius"/>
    </source>
</evidence>
<keyword evidence="1" id="KW-0547">Nucleotide-binding</keyword>
<name>A0A8X8WSK9_SALSN</name>
<feature type="region of interest" description="Disordered" evidence="3">
    <location>
        <begin position="193"/>
        <end position="219"/>
    </location>
</feature>
<feature type="compositionally biased region" description="Low complexity" evidence="3">
    <location>
        <begin position="198"/>
        <end position="213"/>
    </location>
</feature>
<keyword evidence="4" id="KW-0812">Transmembrane</keyword>
<proteinExistence type="predicted"/>
<reference evidence="5" key="2">
    <citation type="submission" date="2020-08" db="EMBL/GenBank/DDBJ databases">
        <title>Plant Genome Project.</title>
        <authorList>
            <person name="Zhang R.-G."/>
        </authorList>
    </citation>
    <scope>NUCLEOTIDE SEQUENCE</scope>
    <source>
        <strain evidence="5">Huo1</strain>
        <tissue evidence="5">Leaf</tissue>
    </source>
</reference>
<dbReference type="GO" id="GO:0016301">
    <property type="term" value="F:kinase activity"/>
    <property type="evidence" value="ECO:0007669"/>
    <property type="project" value="TreeGrafter"/>
</dbReference>
<dbReference type="Proteomes" id="UP000298416">
    <property type="component" value="Unassembled WGS sequence"/>
</dbReference>
<comment type="caution">
    <text evidence="5">The sequence shown here is derived from an EMBL/GenBank/DDBJ whole genome shotgun (WGS) entry which is preliminary data.</text>
</comment>
<evidence type="ECO:0000313" key="6">
    <source>
        <dbReference type="Proteomes" id="UP000298416"/>
    </source>
</evidence>
<dbReference type="PANTHER" id="PTHR46008">
    <property type="entry name" value="LEAF RUST 10 DISEASE-RESISTANCE LOCUS RECEPTOR-LIKE PROTEIN KINASE-LIKE 1.4"/>
    <property type="match status" value="1"/>
</dbReference>
<dbReference type="PANTHER" id="PTHR46008:SF63">
    <property type="entry name" value="LEAF RUST 10 DISEASE-RESISTANCE LOCUS RECEPTOR-LIKE PROTEIN KINASE-LIKE 1.4 ISOFORM X1"/>
    <property type="match status" value="1"/>
</dbReference>
<evidence type="ECO:0000256" key="2">
    <source>
        <dbReference type="ARBA" id="ARBA00022840"/>
    </source>
</evidence>
<dbReference type="AlphaFoldDB" id="A0A8X8WSK9"/>
<organism evidence="5">
    <name type="scientific">Salvia splendens</name>
    <name type="common">Scarlet sage</name>
    <dbReference type="NCBI Taxonomy" id="180675"/>
    <lineage>
        <taxon>Eukaryota</taxon>
        <taxon>Viridiplantae</taxon>
        <taxon>Streptophyta</taxon>
        <taxon>Embryophyta</taxon>
        <taxon>Tracheophyta</taxon>
        <taxon>Spermatophyta</taxon>
        <taxon>Magnoliopsida</taxon>
        <taxon>eudicotyledons</taxon>
        <taxon>Gunneridae</taxon>
        <taxon>Pentapetalae</taxon>
        <taxon>asterids</taxon>
        <taxon>lamiids</taxon>
        <taxon>Lamiales</taxon>
        <taxon>Lamiaceae</taxon>
        <taxon>Nepetoideae</taxon>
        <taxon>Mentheae</taxon>
        <taxon>Salviinae</taxon>
        <taxon>Salvia</taxon>
        <taxon>Salvia subgen. Calosphace</taxon>
        <taxon>core Calosphace</taxon>
    </lineage>
</organism>
<feature type="transmembrane region" description="Helical" evidence="4">
    <location>
        <begin position="12"/>
        <end position="30"/>
    </location>
</feature>
<keyword evidence="2" id="KW-0067">ATP-binding</keyword>
<protein>
    <submittedName>
        <fullName evidence="5">Uncharacterized protein</fullName>
    </submittedName>
</protein>
<keyword evidence="6" id="KW-1185">Reference proteome</keyword>
<evidence type="ECO:0000256" key="1">
    <source>
        <dbReference type="ARBA" id="ARBA00022741"/>
    </source>
</evidence>
<dbReference type="EMBL" id="PNBA02000015">
    <property type="protein sequence ID" value="KAG6400009.1"/>
    <property type="molecule type" value="Genomic_DNA"/>
</dbReference>
<evidence type="ECO:0000256" key="3">
    <source>
        <dbReference type="SAM" id="MobiDB-lite"/>
    </source>
</evidence>
<keyword evidence="4" id="KW-0472">Membrane</keyword>
<accession>A0A8X8WSK9</accession>
<sequence>MFSSVYPHPGLPIGGAVLAGIGLRWLIFYCRQKRKLTASTPTASKDDLTLLSIKEPSTPSSTKFTKSIPSYPPSKSNIGRDNSYFGVQVFNYSEFVVATNNFDPSKELGDGGFGTYIMIQNHMLHELVDSTLGFETNTTGRRMATLVAELALQQEKDMRPSMEEVLEALKGIKNEDLNAHKVEIVDILVDDETGPLKSSVAPPSPDSVAASGSTPNSGG</sequence>
<reference evidence="5" key="1">
    <citation type="submission" date="2018-01" db="EMBL/GenBank/DDBJ databases">
        <authorList>
            <person name="Mao J.F."/>
        </authorList>
    </citation>
    <scope>NUCLEOTIDE SEQUENCE</scope>
    <source>
        <strain evidence="5">Huo1</strain>
        <tissue evidence="5">Leaf</tissue>
    </source>
</reference>
<dbReference type="GO" id="GO:0005524">
    <property type="term" value="F:ATP binding"/>
    <property type="evidence" value="ECO:0007669"/>
    <property type="project" value="UniProtKB-KW"/>
</dbReference>
<gene>
    <name evidence="5" type="ORF">SASPL_141497</name>
</gene>
<keyword evidence="4" id="KW-1133">Transmembrane helix</keyword>
<evidence type="ECO:0000313" key="5">
    <source>
        <dbReference type="EMBL" id="KAG6400009.1"/>
    </source>
</evidence>